<dbReference type="AlphaFoldDB" id="A0A1Y2BH96"/>
<evidence type="ECO:0000259" key="3">
    <source>
        <dbReference type="PROSITE" id="PS50158"/>
    </source>
</evidence>
<keyword evidence="5" id="KW-1185">Reference proteome</keyword>
<feature type="region of interest" description="Disordered" evidence="2">
    <location>
        <begin position="1"/>
        <end position="133"/>
    </location>
</feature>
<gene>
    <name evidence="4" type="ORF">BCR33DRAFT_517269</name>
</gene>
<dbReference type="Pfam" id="PF00098">
    <property type="entry name" value="zf-CCHC"/>
    <property type="match status" value="1"/>
</dbReference>
<dbReference type="InterPro" id="IPR036875">
    <property type="entry name" value="Znf_CCHC_sf"/>
</dbReference>
<dbReference type="GO" id="GO:0008270">
    <property type="term" value="F:zinc ion binding"/>
    <property type="evidence" value="ECO:0007669"/>
    <property type="project" value="UniProtKB-KW"/>
</dbReference>
<feature type="compositionally biased region" description="Acidic residues" evidence="2">
    <location>
        <begin position="95"/>
        <end position="120"/>
    </location>
</feature>
<proteinExistence type="predicted"/>
<dbReference type="InterPro" id="IPR001878">
    <property type="entry name" value="Znf_CCHC"/>
</dbReference>
<keyword evidence="1" id="KW-0863">Zinc-finger</keyword>
<reference evidence="4 5" key="1">
    <citation type="submission" date="2016-07" db="EMBL/GenBank/DDBJ databases">
        <title>Pervasive Adenine N6-methylation of Active Genes in Fungi.</title>
        <authorList>
            <consortium name="DOE Joint Genome Institute"/>
            <person name="Mondo S.J."/>
            <person name="Dannebaum R.O."/>
            <person name="Kuo R.C."/>
            <person name="Labutti K."/>
            <person name="Haridas S."/>
            <person name="Kuo A."/>
            <person name="Salamov A."/>
            <person name="Ahrendt S.R."/>
            <person name="Lipzen A."/>
            <person name="Sullivan W."/>
            <person name="Andreopoulos W.B."/>
            <person name="Clum A."/>
            <person name="Lindquist E."/>
            <person name="Daum C."/>
            <person name="Ramamoorthy G.K."/>
            <person name="Gryganskyi A."/>
            <person name="Culley D."/>
            <person name="Magnuson J.K."/>
            <person name="James T.Y."/>
            <person name="O'Malley M.A."/>
            <person name="Stajich J.E."/>
            <person name="Spatafora J.W."/>
            <person name="Visel A."/>
            <person name="Grigoriev I.V."/>
        </authorList>
    </citation>
    <scope>NUCLEOTIDE SEQUENCE [LARGE SCALE GENOMIC DNA]</scope>
    <source>
        <strain evidence="4 5">JEL800</strain>
    </source>
</reference>
<comment type="caution">
    <text evidence="4">The sequence shown here is derived from an EMBL/GenBank/DDBJ whole genome shotgun (WGS) entry which is preliminary data.</text>
</comment>
<protein>
    <recommendedName>
        <fullName evidence="3">CCHC-type domain-containing protein</fullName>
    </recommendedName>
</protein>
<dbReference type="OrthoDB" id="2180401at2759"/>
<feature type="compositionally biased region" description="Polar residues" evidence="2">
    <location>
        <begin position="26"/>
        <end position="35"/>
    </location>
</feature>
<dbReference type="EMBL" id="MCGO01000066">
    <property type="protein sequence ID" value="ORY33877.1"/>
    <property type="molecule type" value="Genomic_DNA"/>
</dbReference>
<keyword evidence="1" id="KW-0479">Metal-binding</keyword>
<dbReference type="SMART" id="SM00343">
    <property type="entry name" value="ZnF_C2HC"/>
    <property type="match status" value="1"/>
</dbReference>
<evidence type="ECO:0000313" key="5">
    <source>
        <dbReference type="Proteomes" id="UP000193642"/>
    </source>
</evidence>
<keyword evidence="1" id="KW-0862">Zinc</keyword>
<feature type="domain" description="CCHC-type" evidence="3">
    <location>
        <begin position="648"/>
        <end position="663"/>
    </location>
</feature>
<name>A0A1Y2BH96_9FUNG</name>
<feature type="region of interest" description="Disordered" evidence="2">
    <location>
        <begin position="294"/>
        <end position="334"/>
    </location>
</feature>
<evidence type="ECO:0000256" key="2">
    <source>
        <dbReference type="SAM" id="MobiDB-lite"/>
    </source>
</evidence>
<evidence type="ECO:0000256" key="1">
    <source>
        <dbReference type="PROSITE-ProRule" id="PRU00047"/>
    </source>
</evidence>
<sequence length="674" mass="75331">MKVQHSPNNIRAKLRNRNLLGRERTTFSFSQSQADPFSPIPGLTLGGPSSEVRKNLARLNLNNADESSDEERNEGLANYPPQEPRDEQSQNPDEAPPEENENENDDEGQEDDEQTPDQGEEPPSNPNNEDRPVYSYHFYGFDVQVDNANLMFLGMEPDWDVQLYAAMFFIAALSLHHSRTGVLPVPTVLSDENFVAFLEWLCLNAQRGYDQLPADVYHPALPHSSTDVNKTPAFIQLVTGIWAIPLFDRRDIYVNVTRSIMPQPPANKTTPVTPTAKVTKKVSFTPKLEANPFVATTPSRAPQPHNAPRTPKTQTMRPGLLTPRTPTASPQPPPLAHLPPSTATKGLQMKVNDWNKAFFKRAPPLTEANAFAFRQELVQTYVQDVSPSGLFADDRGFIQGLFMYGIDGDASAKNFYAKARHTHSFQEVLDVFDRFYTRSHDVEKFYRSVKSWKAVPGVKAITQGTQLELMNNQQVDHRQLTARELKYVFIVGWPENQTVRDLLFKREVRLPDGQGTIQDYESDDVTMEHIASALDCDDTPQTGTTSTNLDKKSLEAALKELGYQKTSDVAANVYNGTSQRLGRLPPRDQVKSRVPQNSPKGVLESFIVEALNNHDADLGCAGEAPMTIDEIGLFTMAMGIESGDPRTCYNCGEVGHIARHCPNPRKGTQQNRET</sequence>
<dbReference type="Gene3D" id="4.10.60.10">
    <property type="entry name" value="Zinc finger, CCHC-type"/>
    <property type="match status" value="1"/>
</dbReference>
<evidence type="ECO:0000313" key="4">
    <source>
        <dbReference type="EMBL" id="ORY33877.1"/>
    </source>
</evidence>
<dbReference type="Proteomes" id="UP000193642">
    <property type="component" value="Unassembled WGS sequence"/>
</dbReference>
<dbReference type="SUPFAM" id="SSF57756">
    <property type="entry name" value="Retrovirus zinc finger-like domains"/>
    <property type="match status" value="1"/>
</dbReference>
<dbReference type="GO" id="GO:0003676">
    <property type="term" value="F:nucleic acid binding"/>
    <property type="evidence" value="ECO:0007669"/>
    <property type="project" value="InterPro"/>
</dbReference>
<dbReference type="PROSITE" id="PS50158">
    <property type="entry name" value="ZF_CCHC"/>
    <property type="match status" value="1"/>
</dbReference>
<organism evidence="4 5">
    <name type="scientific">Rhizoclosmatium globosum</name>
    <dbReference type="NCBI Taxonomy" id="329046"/>
    <lineage>
        <taxon>Eukaryota</taxon>
        <taxon>Fungi</taxon>
        <taxon>Fungi incertae sedis</taxon>
        <taxon>Chytridiomycota</taxon>
        <taxon>Chytridiomycota incertae sedis</taxon>
        <taxon>Chytridiomycetes</taxon>
        <taxon>Chytridiales</taxon>
        <taxon>Chytriomycetaceae</taxon>
        <taxon>Rhizoclosmatium</taxon>
    </lineage>
</organism>
<accession>A0A1Y2BH96</accession>